<dbReference type="GO" id="GO:0044781">
    <property type="term" value="P:bacterial-type flagellum organization"/>
    <property type="evidence" value="ECO:0007669"/>
    <property type="project" value="UniProtKB-UniRule"/>
</dbReference>
<dbReference type="STRING" id="999894.TDIS_0492"/>
<evidence type="ECO:0000256" key="5">
    <source>
        <dbReference type="RuleBase" id="RU362076"/>
    </source>
</evidence>
<keyword evidence="7" id="KW-0282">Flagellum</keyword>
<comment type="similarity">
    <text evidence="1 5">Belongs to the FlgD family.</text>
</comment>
<dbReference type="AlphaFoldDB" id="A0A179D742"/>
<dbReference type="EMBL" id="LWLG01000002">
    <property type="protein sequence ID" value="OAQ21272.1"/>
    <property type="molecule type" value="Genomic_DNA"/>
</dbReference>
<protein>
    <recommendedName>
        <fullName evidence="2 5">Basal-body rod modification protein FlgD</fullName>
    </recommendedName>
</protein>
<dbReference type="Pfam" id="PF03963">
    <property type="entry name" value="FlgD"/>
    <property type="match status" value="1"/>
</dbReference>
<dbReference type="InterPro" id="IPR005648">
    <property type="entry name" value="FlgD"/>
</dbReference>
<dbReference type="Pfam" id="PF13860">
    <property type="entry name" value="FlgD_ig"/>
    <property type="match status" value="1"/>
</dbReference>
<keyword evidence="8" id="KW-1185">Reference proteome</keyword>
<reference evidence="7 8" key="1">
    <citation type="submission" date="2016-04" db="EMBL/GenBank/DDBJ databases">
        <title>Genome analysis of Thermosulfurimonas dismutans, the first thermophilic sulfur-disproportionating bacterium of the phylum Thermodesulfobacteria.</title>
        <authorList>
            <person name="Mardanov A.V."/>
            <person name="Beletsky A.V."/>
            <person name="Kadnikov V.V."/>
            <person name="Slobodkin A.I."/>
            <person name="Ravin N.V."/>
        </authorList>
    </citation>
    <scope>NUCLEOTIDE SEQUENCE [LARGE SCALE GENOMIC DNA]</scope>
    <source>
        <strain evidence="7 8">S95</strain>
    </source>
</reference>
<name>A0A179D742_9BACT</name>
<organism evidence="7 8">
    <name type="scientific">Thermosulfurimonas dismutans</name>
    <dbReference type="NCBI Taxonomy" id="999894"/>
    <lineage>
        <taxon>Bacteria</taxon>
        <taxon>Pseudomonadati</taxon>
        <taxon>Thermodesulfobacteriota</taxon>
        <taxon>Thermodesulfobacteria</taxon>
        <taxon>Thermodesulfobacteriales</taxon>
        <taxon>Thermodesulfobacteriaceae</taxon>
        <taxon>Thermosulfurimonas</taxon>
    </lineage>
</organism>
<keyword evidence="3 5" id="KW-1005">Bacterial flagellum biogenesis</keyword>
<dbReference type="Proteomes" id="UP000078390">
    <property type="component" value="Unassembled WGS sequence"/>
</dbReference>
<evidence type="ECO:0000313" key="7">
    <source>
        <dbReference type="EMBL" id="OAQ21272.1"/>
    </source>
</evidence>
<gene>
    <name evidence="7" type="ORF">TDIS_0492</name>
</gene>
<evidence type="ECO:0000313" key="8">
    <source>
        <dbReference type="Proteomes" id="UP000078390"/>
    </source>
</evidence>
<proteinExistence type="inferred from homology"/>
<dbReference type="PATRIC" id="fig|999894.6.peg.494"/>
<evidence type="ECO:0000256" key="4">
    <source>
        <dbReference type="ARBA" id="ARBA00024746"/>
    </source>
</evidence>
<dbReference type="Gene3D" id="2.30.30.910">
    <property type="match status" value="1"/>
</dbReference>
<comment type="function">
    <text evidence="4 5">Required for flagellar hook formation. May act as a scaffolding protein.</text>
</comment>
<evidence type="ECO:0000259" key="6">
    <source>
        <dbReference type="Pfam" id="PF13860"/>
    </source>
</evidence>
<feature type="domain" description="FlgD/Vpr Ig-like" evidence="6">
    <location>
        <begin position="110"/>
        <end position="170"/>
    </location>
</feature>
<keyword evidence="7" id="KW-0966">Cell projection</keyword>
<evidence type="ECO:0000256" key="3">
    <source>
        <dbReference type="ARBA" id="ARBA00022795"/>
    </source>
</evidence>
<dbReference type="Gene3D" id="2.60.40.4070">
    <property type="match status" value="1"/>
</dbReference>
<dbReference type="RefSeq" id="WP_068668961.1">
    <property type="nucleotide sequence ID" value="NZ_LWLG01000002.1"/>
</dbReference>
<evidence type="ECO:0000256" key="2">
    <source>
        <dbReference type="ARBA" id="ARBA00016013"/>
    </source>
</evidence>
<keyword evidence="7" id="KW-0969">Cilium</keyword>
<sequence length="221" mass="24553">MIAGVDEKTGQPLALTRTPKKVLGREDFIKLFVTQLQYQDPMKPIENNEMAMQMALFSQVDQLFNLNESFEKLLEMAKAYNFSTTASLVGKLVKAQGSYGRVENGRFLGAEFELDEPANQVEVVIYSESGEVIKRLNLGALPEGSHTIEWDATDQSGNTVPDGNYRLKVVLPGKEQESVTVKVYGRVTGAVLGEETQIILNEHEKLDISDLKEILDPESLS</sequence>
<evidence type="ECO:0000256" key="1">
    <source>
        <dbReference type="ARBA" id="ARBA00010577"/>
    </source>
</evidence>
<comment type="caution">
    <text evidence="7">The sequence shown here is derived from an EMBL/GenBank/DDBJ whole genome shotgun (WGS) entry which is preliminary data.</text>
</comment>
<dbReference type="OrthoDB" id="9785233at2"/>
<accession>A0A179D742</accession>
<dbReference type="InterPro" id="IPR025965">
    <property type="entry name" value="FlgD/Vpr_Ig-like"/>
</dbReference>